<accession>A0ABT3ABG0</accession>
<dbReference type="RefSeq" id="WP_263713250.1">
    <property type="nucleotide sequence ID" value="NZ_JAOWKX010000008.1"/>
</dbReference>
<proteinExistence type="predicted"/>
<comment type="caution">
    <text evidence="1">The sequence shown here is derived from an EMBL/GenBank/DDBJ whole genome shotgun (WGS) entry which is preliminary data.</text>
</comment>
<name>A0ABT3ABG0_9ALTE</name>
<evidence type="ECO:0008006" key="3">
    <source>
        <dbReference type="Google" id="ProtNLM"/>
    </source>
</evidence>
<gene>
    <name evidence="1" type="ORF">OE749_14795</name>
</gene>
<keyword evidence="2" id="KW-1185">Reference proteome</keyword>
<protein>
    <recommendedName>
        <fullName evidence="3">Abi-like protein</fullName>
    </recommendedName>
</protein>
<evidence type="ECO:0000313" key="2">
    <source>
        <dbReference type="Proteomes" id="UP001652504"/>
    </source>
</evidence>
<evidence type="ECO:0000313" key="1">
    <source>
        <dbReference type="EMBL" id="MCV2885958.1"/>
    </source>
</evidence>
<organism evidence="1 2">
    <name type="scientific">Fluctibacter corallii</name>
    <dbReference type="NCBI Taxonomy" id="2984329"/>
    <lineage>
        <taxon>Bacteria</taxon>
        <taxon>Pseudomonadati</taxon>
        <taxon>Pseudomonadota</taxon>
        <taxon>Gammaproteobacteria</taxon>
        <taxon>Alteromonadales</taxon>
        <taxon>Alteromonadaceae</taxon>
        <taxon>Fluctibacter</taxon>
    </lineage>
</organism>
<reference evidence="1 2" key="1">
    <citation type="submission" date="2022-10" db="EMBL/GenBank/DDBJ databases">
        <title>Aestuariibacter sp. AA17 isolated from Montipora capitata coral fragment.</title>
        <authorList>
            <person name="Emsley S.A."/>
            <person name="Pfannmuller K.M."/>
            <person name="Loughran R.M."/>
            <person name="Shlafstein M."/>
            <person name="Papke E."/>
            <person name="Saw J.H."/>
            <person name="Ushijima B."/>
            <person name="Videau P."/>
        </authorList>
    </citation>
    <scope>NUCLEOTIDE SEQUENCE [LARGE SCALE GENOMIC DNA]</scope>
    <source>
        <strain evidence="1 2">AA17</strain>
    </source>
</reference>
<dbReference type="EMBL" id="JAOWKX010000008">
    <property type="protein sequence ID" value="MCV2885958.1"/>
    <property type="molecule type" value="Genomic_DNA"/>
</dbReference>
<dbReference type="Proteomes" id="UP001652504">
    <property type="component" value="Unassembled WGS sequence"/>
</dbReference>
<sequence>MFIEKTLQFLEESDLEFAWPDIRHVHVDSDGRKSINHSFHCNLSSNRINNNRFLSQITIFSLCDALIDVAQPELEGQSFKRRYEELPASTSRECIFKDIYRVLKLIRNAIIHNRSALHVGQNGVNLSFTNRKGTLFSLRCSSRAIVLINTIVILYVKSRHQSCEYSNQFIYAYFNQLLSEISEFKDEFTQSLQPITCSIGINTSVRNRIMDAKFSVNDDEKIYVFDLHRPHSQEPWAGEEYLINIDGIDYIIPGEIMGDDGKVHKEALIKWQKPRDSLFA</sequence>